<evidence type="ECO:0000313" key="3">
    <source>
        <dbReference type="EMBL" id="KAA9340821.1"/>
    </source>
</evidence>
<dbReference type="InterPro" id="IPR032698">
    <property type="entry name" value="SirB1_N"/>
</dbReference>
<sequence length="297" mass="34158">MTNKEIKALISLLEDDDPEVVAHVSAQINSLGETIIPFLEEAWEESLNPDFQKKMEDLIHDLQFDSLRNRLKAWKEEGATDLLKGMWLVNTFQYPDVEFASITKTIEQIYYEAWLHVKPEMHPYDQVKALNYALFKVYKFSANTVNFHAPANSMLHLVLESRRGNPLTLCVIYLTIAQKLGLPVYGVNLPNLFILTFKHPVVEQFYINVYNKGLMLTKADIDNYLLQLNLNPVDIFYQPADNLAIVQRALRNLAFSFEKLSDLEKATEVTKLLDAITDEKDNLNAGEEEDEEEEGEE</sequence>
<dbReference type="RefSeq" id="WP_150902748.1">
    <property type="nucleotide sequence ID" value="NZ_VTWT01000002.1"/>
</dbReference>
<accession>A0A5N1J825</accession>
<dbReference type="PANTHER" id="PTHR31350">
    <property type="entry name" value="SI:DKEY-261L7.2"/>
    <property type="match status" value="1"/>
</dbReference>
<name>A0A5N1J825_9BACT</name>
<dbReference type="Proteomes" id="UP000326570">
    <property type="component" value="Unassembled WGS sequence"/>
</dbReference>
<evidence type="ECO:0000313" key="4">
    <source>
        <dbReference type="Proteomes" id="UP000326570"/>
    </source>
</evidence>
<evidence type="ECO:0000256" key="1">
    <source>
        <dbReference type="ARBA" id="ARBA00007100"/>
    </source>
</evidence>
<proteinExistence type="inferred from homology"/>
<dbReference type="EMBL" id="VTWT01000002">
    <property type="protein sequence ID" value="KAA9340821.1"/>
    <property type="molecule type" value="Genomic_DNA"/>
</dbReference>
<reference evidence="3 4" key="1">
    <citation type="submission" date="2019-09" db="EMBL/GenBank/DDBJ databases">
        <title>Genome sequence of Adhaeribacter sp. M2.</title>
        <authorList>
            <person name="Srinivasan S."/>
        </authorList>
    </citation>
    <scope>NUCLEOTIDE SEQUENCE [LARGE SCALE GENOMIC DNA]</scope>
    <source>
        <strain evidence="3 4">M2</strain>
    </source>
</reference>
<feature type="domain" description="Protein SirB1 N-terminal" evidence="2">
    <location>
        <begin position="102"/>
        <end position="251"/>
    </location>
</feature>
<protein>
    <recommendedName>
        <fullName evidence="2">Protein SirB1 N-terminal domain-containing protein</fullName>
    </recommendedName>
</protein>
<dbReference type="PANTHER" id="PTHR31350:SF21">
    <property type="entry name" value="F-BOX ONLY PROTEIN 21"/>
    <property type="match status" value="1"/>
</dbReference>
<evidence type="ECO:0000259" key="2">
    <source>
        <dbReference type="Pfam" id="PF13369"/>
    </source>
</evidence>
<comment type="caution">
    <text evidence="3">The sequence shown here is derived from an EMBL/GenBank/DDBJ whole genome shotgun (WGS) entry which is preliminary data.</text>
</comment>
<comment type="similarity">
    <text evidence="1">Belongs to the UPF0162 family.</text>
</comment>
<dbReference type="AlphaFoldDB" id="A0A5N1J825"/>
<organism evidence="3 4">
    <name type="scientific">Adhaeribacter soli</name>
    <dbReference type="NCBI Taxonomy" id="2607655"/>
    <lineage>
        <taxon>Bacteria</taxon>
        <taxon>Pseudomonadati</taxon>
        <taxon>Bacteroidota</taxon>
        <taxon>Cytophagia</taxon>
        <taxon>Cytophagales</taxon>
        <taxon>Hymenobacteraceae</taxon>
        <taxon>Adhaeribacter</taxon>
    </lineage>
</organism>
<gene>
    <name evidence="3" type="ORF">F0P94_05170</name>
</gene>
<dbReference type="Pfam" id="PF13369">
    <property type="entry name" value="Transglut_core2"/>
    <property type="match status" value="1"/>
</dbReference>
<keyword evidence="4" id="KW-1185">Reference proteome</keyword>